<dbReference type="Proteomes" id="UP001341840">
    <property type="component" value="Unassembled WGS sequence"/>
</dbReference>
<dbReference type="PANTHER" id="PTHR47584:SF17">
    <property type="entry name" value="MYB_SANT-LIKE DNA-BINDING DOMAIN PROTEIN"/>
    <property type="match status" value="1"/>
</dbReference>
<dbReference type="InterPro" id="IPR045026">
    <property type="entry name" value="LIMYB"/>
</dbReference>
<evidence type="ECO:0000256" key="1">
    <source>
        <dbReference type="SAM" id="MobiDB-lite"/>
    </source>
</evidence>
<feature type="region of interest" description="Disordered" evidence="1">
    <location>
        <begin position="1"/>
        <end position="69"/>
    </location>
</feature>
<gene>
    <name evidence="2" type="ORF">PIB30_056476</name>
</gene>
<feature type="compositionally biased region" description="Low complexity" evidence="1">
    <location>
        <begin position="8"/>
        <end position="19"/>
    </location>
</feature>
<comment type="caution">
    <text evidence="2">The sequence shown here is derived from an EMBL/GenBank/DDBJ whole genome shotgun (WGS) entry which is preliminary data.</text>
</comment>
<evidence type="ECO:0000313" key="2">
    <source>
        <dbReference type="EMBL" id="MED6221612.1"/>
    </source>
</evidence>
<proteinExistence type="predicted"/>
<accession>A0ABU6ZI65</accession>
<organism evidence="2 3">
    <name type="scientific">Stylosanthes scabra</name>
    <dbReference type="NCBI Taxonomy" id="79078"/>
    <lineage>
        <taxon>Eukaryota</taxon>
        <taxon>Viridiplantae</taxon>
        <taxon>Streptophyta</taxon>
        <taxon>Embryophyta</taxon>
        <taxon>Tracheophyta</taxon>
        <taxon>Spermatophyta</taxon>
        <taxon>Magnoliopsida</taxon>
        <taxon>eudicotyledons</taxon>
        <taxon>Gunneridae</taxon>
        <taxon>Pentapetalae</taxon>
        <taxon>rosids</taxon>
        <taxon>fabids</taxon>
        <taxon>Fabales</taxon>
        <taxon>Fabaceae</taxon>
        <taxon>Papilionoideae</taxon>
        <taxon>50 kb inversion clade</taxon>
        <taxon>dalbergioids sensu lato</taxon>
        <taxon>Dalbergieae</taxon>
        <taxon>Pterocarpus clade</taxon>
        <taxon>Stylosanthes</taxon>
    </lineage>
</organism>
<feature type="compositionally biased region" description="Acidic residues" evidence="1">
    <location>
        <begin position="20"/>
        <end position="38"/>
    </location>
</feature>
<name>A0ABU6ZI65_9FABA</name>
<sequence length="159" mass="18446">MFHQTGEDYWTSSLDTDSSLYDDDDNDIESENSDDSAENLEKDMPKNKRKERGISGTSNNTCKRVKKVDREQKLSQQIDRLCEAVERRNSDIINIRGPSITTAIEHLDALPNLDPMSELYMFATRLFLNRDKRETFIALKQSKVKLAWLKSEKNERNKA</sequence>
<keyword evidence="3" id="KW-1185">Reference proteome</keyword>
<protein>
    <submittedName>
        <fullName evidence="2">Uncharacterized protein</fullName>
    </submittedName>
</protein>
<evidence type="ECO:0000313" key="3">
    <source>
        <dbReference type="Proteomes" id="UP001341840"/>
    </source>
</evidence>
<dbReference type="EMBL" id="JASCZI010272312">
    <property type="protein sequence ID" value="MED6221612.1"/>
    <property type="molecule type" value="Genomic_DNA"/>
</dbReference>
<dbReference type="PANTHER" id="PTHR47584">
    <property type="match status" value="1"/>
</dbReference>
<reference evidence="2 3" key="1">
    <citation type="journal article" date="2023" name="Plants (Basel)">
        <title>Bridging the Gap: Combining Genomics and Transcriptomics Approaches to Understand Stylosanthes scabra, an Orphan Legume from the Brazilian Caatinga.</title>
        <authorList>
            <person name="Ferreira-Neto J.R.C."/>
            <person name="da Silva M.D."/>
            <person name="Binneck E."/>
            <person name="de Melo N.F."/>
            <person name="da Silva R.H."/>
            <person name="de Melo A.L.T.M."/>
            <person name="Pandolfi V."/>
            <person name="Bustamante F.O."/>
            <person name="Brasileiro-Vidal A.C."/>
            <person name="Benko-Iseppon A.M."/>
        </authorList>
    </citation>
    <scope>NUCLEOTIDE SEQUENCE [LARGE SCALE GENOMIC DNA]</scope>
    <source>
        <tissue evidence="2">Leaves</tissue>
    </source>
</reference>